<evidence type="ECO:0000313" key="2">
    <source>
        <dbReference type="Proteomes" id="UP000094622"/>
    </source>
</evidence>
<evidence type="ECO:0000313" key="1">
    <source>
        <dbReference type="EMBL" id="ODN70113.1"/>
    </source>
</evidence>
<dbReference type="EMBL" id="MCRJ01000062">
    <property type="protein sequence ID" value="ODN70113.1"/>
    <property type="molecule type" value="Genomic_DNA"/>
</dbReference>
<dbReference type="Proteomes" id="UP000094622">
    <property type="component" value="Unassembled WGS sequence"/>
</dbReference>
<name>A0A1E3H1A9_9HYPH</name>
<organism evidence="1 2">
    <name type="scientific">Methylobrevis pamukkalensis</name>
    <dbReference type="NCBI Taxonomy" id="1439726"/>
    <lineage>
        <taxon>Bacteria</taxon>
        <taxon>Pseudomonadati</taxon>
        <taxon>Pseudomonadota</taxon>
        <taxon>Alphaproteobacteria</taxon>
        <taxon>Hyphomicrobiales</taxon>
        <taxon>Pleomorphomonadaceae</taxon>
        <taxon>Methylobrevis</taxon>
    </lineage>
</organism>
<protein>
    <submittedName>
        <fullName evidence="1">Uncharacterized protein</fullName>
    </submittedName>
</protein>
<dbReference type="RefSeq" id="WP_342586261.1">
    <property type="nucleotide sequence ID" value="NZ_MCRJ01000062.1"/>
</dbReference>
<reference evidence="1 2" key="1">
    <citation type="submission" date="2016-07" db="EMBL/GenBank/DDBJ databases">
        <title>Draft Genome Sequence of Methylobrevis pamukkalensis PK2.</title>
        <authorList>
            <person name="Vasilenko O.V."/>
            <person name="Doronina N.V."/>
            <person name="Shmareva M.N."/>
            <person name="Tarlachkov S.V."/>
            <person name="Mustakhimov I."/>
            <person name="Trotsenko Y.A."/>
        </authorList>
    </citation>
    <scope>NUCLEOTIDE SEQUENCE [LARGE SCALE GENOMIC DNA]</scope>
    <source>
        <strain evidence="1 2">PK2</strain>
    </source>
</reference>
<comment type="caution">
    <text evidence="1">The sequence shown here is derived from an EMBL/GenBank/DDBJ whole genome shotgun (WGS) entry which is preliminary data.</text>
</comment>
<dbReference type="AlphaFoldDB" id="A0A1E3H1A9"/>
<keyword evidence="2" id="KW-1185">Reference proteome</keyword>
<accession>A0A1E3H1A9</accession>
<gene>
    <name evidence="1" type="ORF">A6302_02592</name>
</gene>
<proteinExistence type="predicted"/>
<sequence length="51" mass="4762">MSIDLAPAAAGRGLPVPGDTVAALTGTAPAGAAGLRLLMTVDAVAGSGAMR</sequence>